<keyword evidence="3 5" id="KW-1133">Transmembrane helix</keyword>
<evidence type="ECO:0000256" key="2">
    <source>
        <dbReference type="ARBA" id="ARBA00022692"/>
    </source>
</evidence>
<evidence type="ECO:0000256" key="4">
    <source>
        <dbReference type="ARBA" id="ARBA00023136"/>
    </source>
</evidence>
<dbReference type="InterPro" id="IPR002781">
    <property type="entry name" value="TM_pro_TauE-like"/>
</dbReference>
<gene>
    <name evidence="6" type="ORF">EZS28_051850</name>
</gene>
<dbReference type="GO" id="GO:0031464">
    <property type="term" value="C:Cul4A-RING E3 ubiquitin ligase complex"/>
    <property type="evidence" value="ECO:0007669"/>
    <property type="project" value="TreeGrafter"/>
</dbReference>
<reference evidence="6 7" key="1">
    <citation type="submission" date="2019-03" db="EMBL/GenBank/DDBJ databases">
        <title>Single cell metagenomics reveals metabolic interactions within the superorganism composed of flagellate Streblomastix strix and complex community of Bacteroidetes bacteria on its surface.</title>
        <authorList>
            <person name="Treitli S.C."/>
            <person name="Kolisko M."/>
            <person name="Husnik F."/>
            <person name="Keeling P."/>
            <person name="Hampl V."/>
        </authorList>
    </citation>
    <scope>NUCLEOTIDE SEQUENCE [LARGE SCALE GENOMIC DNA]</scope>
    <source>
        <strain evidence="6">ST1C</strain>
    </source>
</reference>
<dbReference type="GO" id="GO:0016567">
    <property type="term" value="P:protein ubiquitination"/>
    <property type="evidence" value="ECO:0007669"/>
    <property type="project" value="TreeGrafter"/>
</dbReference>
<evidence type="ECO:0000313" key="6">
    <source>
        <dbReference type="EMBL" id="KAA6351296.1"/>
    </source>
</evidence>
<comment type="caution">
    <text evidence="6">The sequence shown here is derived from an EMBL/GenBank/DDBJ whole genome shotgun (WGS) entry which is preliminary data.</text>
</comment>
<evidence type="ECO:0000256" key="1">
    <source>
        <dbReference type="ARBA" id="ARBA00004141"/>
    </source>
</evidence>
<feature type="transmembrane region" description="Helical" evidence="5">
    <location>
        <begin position="164"/>
        <end position="188"/>
    </location>
</feature>
<dbReference type="EMBL" id="SNRW01039649">
    <property type="protein sequence ID" value="KAA6351296.1"/>
    <property type="molecule type" value="Genomic_DNA"/>
</dbReference>
<keyword evidence="4 5" id="KW-0472">Membrane</keyword>
<dbReference type="GO" id="GO:0016020">
    <property type="term" value="C:membrane"/>
    <property type="evidence" value="ECO:0007669"/>
    <property type="project" value="UniProtKB-SubCell"/>
</dbReference>
<comment type="subcellular location">
    <subcellularLocation>
        <location evidence="1">Membrane</location>
        <topology evidence="1">Multi-pass membrane protein</topology>
    </subcellularLocation>
</comment>
<feature type="transmembrane region" description="Helical" evidence="5">
    <location>
        <begin position="97"/>
        <end position="120"/>
    </location>
</feature>
<feature type="transmembrane region" description="Helical" evidence="5">
    <location>
        <begin position="49"/>
        <end position="71"/>
    </location>
</feature>
<accession>A0A5J4SYF8</accession>
<dbReference type="PANTHER" id="PTHR14255">
    <property type="entry name" value="CEREBLON"/>
    <property type="match status" value="1"/>
</dbReference>
<proteinExistence type="predicted"/>
<dbReference type="PANTHER" id="PTHR14255:SF3">
    <property type="entry name" value="SULFITE EXPORTER TAUE_SAFE FAMILY PROTEIN 5-RELATED"/>
    <property type="match status" value="1"/>
</dbReference>
<dbReference type="Pfam" id="PF01925">
    <property type="entry name" value="TauE"/>
    <property type="match status" value="1"/>
</dbReference>
<feature type="transmembrane region" description="Helical" evidence="5">
    <location>
        <begin position="12"/>
        <end position="29"/>
    </location>
</feature>
<keyword evidence="2 5" id="KW-0812">Transmembrane</keyword>
<dbReference type="Proteomes" id="UP000324800">
    <property type="component" value="Unassembled WGS sequence"/>
</dbReference>
<evidence type="ECO:0000313" key="7">
    <source>
        <dbReference type="Proteomes" id="UP000324800"/>
    </source>
</evidence>
<evidence type="ECO:0000256" key="3">
    <source>
        <dbReference type="ARBA" id="ARBA00022989"/>
    </source>
</evidence>
<sequence>MYKSERRLSIKKTIFCIIMWIVLLLVSLARGGKSGKSIIGIQKCSTGDWLIIALYLIFSVCMTCVGSFFTLKEQKKKDSLGYQYAEGDVRWTLRSSILYPFICTAAGVLAGLLGIGGALITNPILLEMGVIVPVVTATTSSLILITSSSSSLQFAVGGILPLDWGIVFFIMGVGGALLGTAVISRIAIKKKRYSVLLFLISGFF</sequence>
<evidence type="ECO:0000256" key="5">
    <source>
        <dbReference type="SAM" id="Phobius"/>
    </source>
</evidence>
<protein>
    <submittedName>
        <fullName evidence="6">Uncharacterized protein</fullName>
    </submittedName>
</protein>
<name>A0A5J4SYF8_9EUKA</name>
<dbReference type="OrthoDB" id="434519at2759"/>
<organism evidence="6 7">
    <name type="scientific">Streblomastix strix</name>
    <dbReference type="NCBI Taxonomy" id="222440"/>
    <lineage>
        <taxon>Eukaryota</taxon>
        <taxon>Metamonada</taxon>
        <taxon>Preaxostyla</taxon>
        <taxon>Oxymonadida</taxon>
        <taxon>Streblomastigidae</taxon>
        <taxon>Streblomastix</taxon>
    </lineage>
</organism>
<dbReference type="AlphaFoldDB" id="A0A5J4SYF8"/>
<feature type="non-terminal residue" evidence="6">
    <location>
        <position position="204"/>
    </location>
</feature>